<accession>A0A0U5BA49</accession>
<dbReference type="AlphaFoldDB" id="A0A0U5BA49"/>
<protein>
    <submittedName>
        <fullName evidence="1">Putative cytochrome c-552</fullName>
    </submittedName>
</protein>
<gene>
    <name evidence="1" type="primary">cycA</name>
    <name evidence="1" type="ORF">ASN_2157</name>
</gene>
<keyword evidence="2" id="KW-1185">Reference proteome</keyword>
<dbReference type="GeneID" id="34783200"/>
<evidence type="ECO:0000313" key="2">
    <source>
        <dbReference type="Proteomes" id="UP000056109"/>
    </source>
</evidence>
<dbReference type="Pfam" id="PF00034">
    <property type="entry name" value="Cytochrom_C"/>
    <property type="match status" value="1"/>
</dbReference>
<dbReference type="GO" id="GO:0020037">
    <property type="term" value="F:heme binding"/>
    <property type="evidence" value="ECO:0007669"/>
    <property type="project" value="InterPro"/>
</dbReference>
<proteinExistence type="predicted"/>
<dbReference type="PATRIC" id="fig|446692.3.peg.2230"/>
<name>A0A0U5BA49_9PROT</name>
<dbReference type="Gene3D" id="1.10.760.10">
    <property type="entry name" value="Cytochrome c-like domain"/>
    <property type="match status" value="1"/>
</dbReference>
<sequence length="158" mass="16035">MIKKGLFLFAGAAASVLGVMAGSAHAASDGAAVYNTNCSVCHQAAGAGMPGQFPVLKNRIDKIASSPEGKTYLADVVLNGLHGPIQAGGVTYAGFMPSLKALSDDDIAAVLTYVASLSDSKPSPTITADEVKAARATPKKSSEIQAERNALNAAHPIP</sequence>
<organism evidence="1 2">
    <name type="scientific">Acetobacter senegalensis</name>
    <dbReference type="NCBI Taxonomy" id="446692"/>
    <lineage>
        <taxon>Bacteria</taxon>
        <taxon>Pseudomonadati</taxon>
        <taxon>Pseudomonadota</taxon>
        <taxon>Alphaproteobacteria</taxon>
        <taxon>Acetobacterales</taxon>
        <taxon>Acetobacteraceae</taxon>
        <taxon>Acetobacter</taxon>
    </lineage>
</organism>
<dbReference type="PANTHER" id="PTHR35008:SF8">
    <property type="entry name" value="ALCOHOL DEHYDROGENASE CYTOCHROME C SUBUNIT"/>
    <property type="match status" value="1"/>
</dbReference>
<dbReference type="PROSITE" id="PS51007">
    <property type="entry name" value="CYTC"/>
    <property type="match status" value="1"/>
</dbReference>
<dbReference type="PANTHER" id="PTHR35008">
    <property type="entry name" value="BLL4482 PROTEIN-RELATED"/>
    <property type="match status" value="1"/>
</dbReference>
<dbReference type="InterPro" id="IPR036909">
    <property type="entry name" value="Cyt_c-like_dom_sf"/>
</dbReference>
<dbReference type="EMBL" id="LN606600">
    <property type="protein sequence ID" value="CEF41461.1"/>
    <property type="molecule type" value="Genomic_DNA"/>
</dbReference>
<dbReference type="InterPro" id="IPR009056">
    <property type="entry name" value="Cyt_c-like_dom"/>
</dbReference>
<dbReference type="InterPro" id="IPR051459">
    <property type="entry name" value="Cytochrome_c-type_DH"/>
</dbReference>
<reference evidence="2" key="1">
    <citation type="submission" date="2014-09" db="EMBL/GenBank/DDBJ databases">
        <authorList>
            <person name="Illeghems K.G."/>
        </authorList>
    </citation>
    <scope>NUCLEOTIDE SEQUENCE [LARGE SCALE GENOMIC DNA]</scope>
    <source>
        <strain evidence="2">108B</strain>
    </source>
</reference>
<dbReference type="SUPFAM" id="SSF46626">
    <property type="entry name" value="Cytochrome c"/>
    <property type="match status" value="1"/>
</dbReference>
<dbReference type="Proteomes" id="UP000056109">
    <property type="component" value="Chromosome I"/>
</dbReference>
<dbReference type="GO" id="GO:0009055">
    <property type="term" value="F:electron transfer activity"/>
    <property type="evidence" value="ECO:0007669"/>
    <property type="project" value="InterPro"/>
</dbReference>
<evidence type="ECO:0000313" key="1">
    <source>
        <dbReference type="EMBL" id="CEF41461.1"/>
    </source>
</evidence>
<dbReference type="KEGG" id="asz:ASN_2157"/>
<dbReference type="RefSeq" id="WP_006558027.1">
    <property type="nucleotide sequence ID" value="NZ_JAIMFP010000010.1"/>
</dbReference>